<evidence type="ECO:0000313" key="2">
    <source>
        <dbReference type="Proteomes" id="UP000003019"/>
    </source>
</evidence>
<dbReference type="EMBL" id="AGAY01000064">
    <property type="protein sequence ID" value="EGY51912.1"/>
    <property type="molecule type" value="Genomic_DNA"/>
</dbReference>
<gene>
    <name evidence="1" type="ORF">HMPREF9371_1897</name>
</gene>
<reference evidence="1 2" key="1">
    <citation type="submission" date="2011-05" db="EMBL/GenBank/DDBJ databases">
        <authorList>
            <person name="Muzny D."/>
            <person name="Qin X."/>
            <person name="Deng J."/>
            <person name="Jiang H."/>
            <person name="Liu Y."/>
            <person name="Qu J."/>
            <person name="Song X.-Z."/>
            <person name="Zhang L."/>
            <person name="Thornton R."/>
            <person name="Coyle M."/>
            <person name="Francisco L."/>
            <person name="Jackson L."/>
            <person name="Javaid M."/>
            <person name="Korchina V."/>
            <person name="Kovar C."/>
            <person name="Mata R."/>
            <person name="Mathew T."/>
            <person name="Ngo R."/>
            <person name="Nguyen L."/>
            <person name="Nguyen N."/>
            <person name="Okwuonu G."/>
            <person name="Ongeri F."/>
            <person name="Pham C."/>
            <person name="Simmons D."/>
            <person name="Wilczek-Boney K."/>
            <person name="Hale W."/>
            <person name="Jakkamsetti A."/>
            <person name="Pham P."/>
            <person name="Ruth R."/>
            <person name="San Lucas F."/>
            <person name="Warren J."/>
            <person name="Zhang J."/>
            <person name="Zhao Z."/>
            <person name="Zhou C."/>
            <person name="Zhu D."/>
            <person name="Lee S."/>
            <person name="Bess C."/>
            <person name="Blankenburg K."/>
            <person name="Forbes L."/>
            <person name="Fu Q."/>
            <person name="Gubbala S."/>
            <person name="Hirani K."/>
            <person name="Jayaseelan J.C."/>
            <person name="Lara F."/>
            <person name="Munidasa M."/>
            <person name="Palculict T."/>
            <person name="Patil S."/>
            <person name="Pu L.-L."/>
            <person name="Saada N."/>
            <person name="Tang L."/>
            <person name="Weissenberger G."/>
            <person name="Zhu Y."/>
            <person name="Hemphill L."/>
            <person name="Shang Y."/>
            <person name="Youmans B."/>
            <person name="Ayvaz T."/>
            <person name="Ross M."/>
            <person name="Santibanez J."/>
            <person name="Aqrawi P."/>
            <person name="Gross S."/>
            <person name="Joshi V."/>
            <person name="Fowler G."/>
            <person name="Nazareth L."/>
            <person name="Reid J."/>
            <person name="Worley K."/>
            <person name="Petrosino J."/>
            <person name="Highlander S."/>
            <person name="Gibbs R."/>
        </authorList>
    </citation>
    <scope>NUCLEOTIDE SEQUENCE [LARGE SCALE GENOMIC DNA]</scope>
    <source>
        <strain evidence="1 2">871</strain>
    </source>
</reference>
<protein>
    <submittedName>
        <fullName evidence="1">Uncharacterized protein</fullName>
    </submittedName>
</protein>
<feature type="non-terminal residue" evidence="1">
    <location>
        <position position="1"/>
    </location>
</feature>
<dbReference type="AlphaFoldDB" id="G4CJV7"/>
<dbReference type="Proteomes" id="UP000003019">
    <property type="component" value="Unassembled WGS sequence"/>
</dbReference>
<proteinExistence type="predicted"/>
<name>G4CJV7_9NEIS</name>
<organism evidence="1 2">
    <name type="scientific">Neisseria shayeganii 871</name>
    <dbReference type="NCBI Taxonomy" id="1032488"/>
    <lineage>
        <taxon>Bacteria</taxon>
        <taxon>Pseudomonadati</taxon>
        <taxon>Pseudomonadota</taxon>
        <taxon>Betaproteobacteria</taxon>
        <taxon>Neisseriales</taxon>
        <taxon>Neisseriaceae</taxon>
        <taxon>Neisseria</taxon>
    </lineage>
</organism>
<dbReference type="HOGENOM" id="CLU_1574015_0_0_4"/>
<evidence type="ECO:0000313" key="1">
    <source>
        <dbReference type="EMBL" id="EGY51912.1"/>
    </source>
</evidence>
<accession>G4CJV7</accession>
<sequence>SPALSYQIGQYFKSNDLTNQADGGQRPGESSPAHLLAHSILGAVVAASGGHNALSGALSAGGAEAAAPVLSRWLYGKAAAELMGWIDGHHHNNNHFVGTDKFLRGLTGSIQGCAQGICIGRDRPLVGNDHGIGSTELGIGTRGGTVSIGYTFDPYDNQSVSDKFERGNQ</sequence>
<comment type="caution">
    <text evidence="1">The sequence shown here is derived from an EMBL/GenBank/DDBJ whole genome shotgun (WGS) entry which is preliminary data.</text>
</comment>
<dbReference type="RefSeq" id="WP_009119583.1">
    <property type="nucleotide sequence ID" value="NZ_JH164926.1"/>
</dbReference>
<keyword evidence="2" id="KW-1185">Reference proteome</keyword>